<dbReference type="SUPFAM" id="SSF53448">
    <property type="entry name" value="Nucleotide-diphospho-sugar transferases"/>
    <property type="match status" value="1"/>
</dbReference>
<feature type="domain" description="Nucleotidyl transferase" evidence="9">
    <location>
        <begin position="2"/>
        <end position="235"/>
    </location>
</feature>
<dbReference type="GO" id="GO:0046872">
    <property type="term" value="F:metal ion binding"/>
    <property type="evidence" value="ECO:0007669"/>
    <property type="project" value="UniProtKB-KW"/>
</dbReference>
<evidence type="ECO:0000256" key="2">
    <source>
        <dbReference type="ARBA" id="ARBA00010480"/>
    </source>
</evidence>
<name>A0A7L9QCB0_9ZZZZ</name>
<keyword evidence="4 10" id="KW-0808">Transferase</keyword>
<comment type="similarity">
    <text evidence="2">Belongs to the glucose-1-phosphate thymidylyltransferase family.</text>
</comment>
<evidence type="ECO:0000256" key="4">
    <source>
        <dbReference type="ARBA" id="ARBA00022679"/>
    </source>
</evidence>
<evidence type="ECO:0000256" key="8">
    <source>
        <dbReference type="ARBA" id="ARBA00049336"/>
    </source>
</evidence>
<organism evidence="10">
    <name type="scientific">uncultured organism</name>
    <dbReference type="NCBI Taxonomy" id="155900"/>
    <lineage>
        <taxon>unclassified sequences</taxon>
        <taxon>environmental samples</taxon>
    </lineage>
</organism>
<keyword evidence="6" id="KW-0479">Metal-binding</keyword>
<sequence length="245" mass="27434">MKGIILAGGLGSRLRPLTKVTNKHLLPIYDKPMIYYPLETLCRAGIRDIMIVTGGSSAGDFLRLLGNGREFGLKDIYYTYQEGEGGIADALKLCEHFAEGQRITVILGDNIIQDDISPYVQRFQEQDSGARLLLKEVDDPERFGVAEVEGDRIVSIVEKPSTPKSRYAVTGIYMYDRRVFDFARKLKPSARGELEITDVNNAYLREGDLQYDVLDGWWTDAGQFESLYRATQLVAESRGVSPALV</sequence>
<reference evidence="10" key="1">
    <citation type="submission" date="2020-09" db="EMBL/GenBank/DDBJ databases">
        <title>A new high-throughput screening method to detect antimicrobial volatiles from metagenomic clone libraries.</title>
        <authorList>
            <person name="Stocker F."/>
            <person name="Obermeier M."/>
            <person name="Resch K."/>
            <person name="Berg G."/>
            <person name="Mueller Bogota C.A."/>
        </authorList>
    </citation>
    <scope>NUCLEOTIDE SEQUENCE</scope>
</reference>
<evidence type="ECO:0000256" key="6">
    <source>
        <dbReference type="ARBA" id="ARBA00022723"/>
    </source>
</evidence>
<evidence type="ECO:0000259" key="9">
    <source>
        <dbReference type="Pfam" id="PF00483"/>
    </source>
</evidence>
<protein>
    <recommendedName>
        <fullName evidence="3">glucose-1-phosphate thymidylyltransferase</fullName>
        <ecNumber evidence="3">2.7.7.24</ecNumber>
    </recommendedName>
</protein>
<dbReference type="PANTHER" id="PTHR43532:SF1">
    <property type="entry name" value="GLUCOSE-1-PHOSPHATE THYMIDYLYLTRANSFERASE 1"/>
    <property type="match status" value="1"/>
</dbReference>
<dbReference type="PANTHER" id="PTHR43532">
    <property type="entry name" value="GLUCOSE-1-PHOSPHATE THYMIDYLYLTRANSFERASE"/>
    <property type="match status" value="1"/>
</dbReference>
<evidence type="ECO:0000256" key="3">
    <source>
        <dbReference type="ARBA" id="ARBA00012461"/>
    </source>
</evidence>
<dbReference type="EC" id="2.7.7.24" evidence="3"/>
<keyword evidence="5 10" id="KW-0548">Nucleotidyltransferase</keyword>
<evidence type="ECO:0000313" key="10">
    <source>
        <dbReference type="EMBL" id="QOL00441.1"/>
    </source>
</evidence>
<dbReference type="InterPro" id="IPR029044">
    <property type="entry name" value="Nucleotide-diphossugar_trans"/>
</dbReference>
<dbReference type="InterPro" id="IPR005835">
    <property type="entry name" value="NTP_transferase_dom"/>
</dbReference>
<evidence type="ECO:0000256" key="5">
    <source>
        <dbReference type="ARBA" id="ARBA00022695"/>
    </source>
</evidence>
<dbReference type="AlphaFoldDB" id="A0A7L9QCB0"/>
<accession>A0A7L9QCB0</accession>
<comment type="cofactor">
    <cofactor evidence="1">
        <name>Mg(2+)</name>
        <dbReference type="ChEBI" id="CHEBI:18420"/>
    </cofactor>
</comment>
<gene>
    <name evidence="10" type="primary">rmlA</name>
</gene>
<dbReference type="Pfam" id="PF00483">
    <property type="entry name" value="NTP_transferase"/>
    <property type="match status" value="1"/>
</dbReference>
<dbReference type="GO" id="GO:0008879">
    <property type="term" value="F:glucose-1-phosphate thymidylyltransferase activity"/>
    <property type="evidence" value="ECO:0007669"/>
    <property type="project" value="UniProtKB-EC"/>
</dbReference>
<keyword evidence="7" id="KW-0460">Magnesium</keyword>
<evidence type="ECO:0000256" key="7">
    <source>
        <dbReference type="ARBA" id="ARBA00022842"/>
    </source>
</evidence>
<comment type="catalytic activity">
    <reaction evidence="8">
        <text>dTTP + alpha-D-glucose 1-phosphate + H(+) = dTDP-alpha-D-glucose + diphosphate</text>
        <dbReference type="Rhea" id="RHEA:15225"/>
        <dbReference type="ChEBI" id="CHEBI:15378"/>
        <dbReference type="ChEBI" id="CHEBI:33019"/>
        <dbReference type="ChEBI" id="CHEBI:37568"/>
        <dbReference type="ChEBI" id="CHEBI:57477"/>
        <dbReference type="ChEBI" id="CHEBI:58601"/>
        <dbReference type="EC" id="2.7.7.24"/>
    </reaction>
</comment>
<dbReference type="InterPro" id="IPR005907">
    <property type="entry name" value="G1P_thy_trans_s"/>
</dbReference>
<dbReference type="EMBL" id="MW000469">
    <property type="protein sequence ID" value="QOL00441.1"/>
    <property type="molecule type" value="Genomic_DNA"/>
</dbReference>
<proteinExistence type="inferred from homology"/>
<dbReference type="Gene3D" id="3.90.550.10">
    <property type="entry name" value="Spore Coat Polysaccharide Biosynthesis Protein SpsA, Chain A"/>
    <property type="match status" value="1"/>
</dbReference>
<evidence type="ECO:0000256" key="1">
    <source>
        <dbReference type="ARBA" id="ARBA00001946"/>
    </source>
</evidence>